<evidence type="ECO:0000256" key="1">
    <source>
        <dbReference type="ARBA" id="ARBA00022485"/>
    </source>
</evidence>
<reference evidence="7" key="3">
    <citation type="journal article" date="2019" name="Microbiol. Resour. Announc.">
        <title>Draft Genome Sequences of Type Strains of Gordonibacter faecihominis, Paraeggerthella hongkongensis, Parvibacter caecicola,Slackia equolifaciens, Slackia faecicanis, and Slackia isoflavoniconvertens.</title>
        <authorList>
            <person name="Danylec N."/>
            <person name="Stoll D.A."/>
            <person name="Dotsch A."/>
            <person name="Huch M."/>
        </authorList>
    </citation>
    <scope>NUCLEOTIDE SEQUENCE</scope>
    <source>
        <strain evidence="7">DSM 16107</strain>
    </source>
</reference>
<dbReference type="EMBL" id="QICC01000086">
    <property type="protein sequence ID" value="RNM40378.1"/>
    <property type="molecule type" value="Genomic_DNA"/>
</dbReference>
<proteinExistence type="predicted"/>
<dbReference type="PANTHER" id="PTHR43177">
    <property type="entry name" value="PROTEIN NRFC"/>
    <property type="match status" value="1"/>
</dbReference>
<dbReference type="Pfam" id="PF13247">
    <property type="entry name" value="Fer4_11"/>
    <property type="match status" value="1"/>
</dbReference>
<dbReference type="PANTHER" id="PTHR43177:SF3">
    <property type="entry name" value="PROTEIN NRFC HOMOLOG"/>
    <property type="match status" value="1"/>
</dbReference>
<dbReference type="Proteomes" id="UP000270112">
    <property type="component" value="Unassembled WGS sequence"/>
</dbReference>
<organism evidence="7 9">
    <name type="scientific">Eggerthella sinensis</name>
    <dbReference type="NCBI Taxonomy" id="242230"/>
    <lineage>
        <taxon>Bacteria</taxon>
        <taxon>Bacillati</taxon>
        <taxon>Actinomycetota</taxon>
        <taxon>Coriobacteriia</taxon>
        <taxon>Eggerthellales</taxon>
        <taxon>Eggerthellaceae</taxon>
        <taxon>Eggerthella</taxon>
    </lineage>
</organism>
<evidence type="ECO:0000313" key="6">
    <source>
        <dbReference type="EMBL" id="RDB70219.1"/>
    </source>
</evidence>
<keyword evidence="1" id="KW-0004">4Fe-4S</keyword>
<evidence type="ECO:0000256" key="3">
    <source>
        <dbReference type="ARBA" id="ARBA00023004"/>
    </source>
</evidence>
<dbReference type="Gene3D" id="3.30.70.20">
    <property type="match status" value="2"/>
</dbReference>
<evidence type="ECO:0000256" key="4">
    <source>
        <dbReference type="ARBA" id="ARBA00023014"/>
    </source>
</evidence>
<keyword evidence="2" id="KW-0479">Metal-binding</keyword>
<dbReference type="InterPro" id="IPR050954">
    <property type="entry name" value="ET_IronSulfur_Cluster-Binding"/>
</dbReference>
<keyword evidence="4" id="KW-0411">Iron-sulfur</keyword>
<dbReference type="Proteomes" id="UP000253817">
    <property type="component" value="Unassembled WGS sequence"/>
</dbReference>
<dbReference type="AlphaFoldDB" id="A0A3N0ITR5"/>
<evidence type="ECO:0000313" key="7">
    <source>
        <dbReference type="EMBL" id="RNM40378.1"/>
    </source>
</evidence>
<feature type="domain" description="4Fe-4S ferredoxin-type" evidence="5">
    <location>
        <begin position="4"/>
        <end position="34"/>
    </location>
</feature>
<feature type="domain" description="4Fe-4S ferredoxin-type" evidence="5">
    <location>
        <begin position="50"/>
        <end position="81"/>
    </location>
</feature>
<feature type="domain" description="4Fe-4S ferredoxin-type" evidence="5">
    <location>
        <begin position="83"/>
        <end position="112"/>
    </location>
</feature>
<dbReference type="EMBL" id="PPTT01000006">
    <property type="protein sequence ID" value="RDB70219.1"/>
    <property type="molecule type" value="Genomic_DNA"/>
</dbReference>
<name>A0A3N0ITR5_9ACTN</name>
<dbReference type="GO" id="GO:0046872">
    <property type="term" value="F:metal ion binding"/>
    <property type="evidence" value="ECO:0007669"/>
    <property type="project" value="UniProtKB-KW"/>
</dbReference>
<dbReference type="InterPro" id="IPR017900">
    <property type="entry name" value="4Fe4S_Fe_S_CS"/>
</dbReference>
<sequence length="211" mass="23001">MARRTLVIDLNRCSGCDSCTVACKYENNIKLGSFWNRVMAIGPTGEYPDIEMYWMPMQCQQCENAPCVGVCPTGASYRDPNNNVVMINKELCIGCQYCMYACPFGVRQFNEGEGVVEKCTLCNHLTAKSDGVENLNDSFDEEHAVPPCVHNCCCGARYYGDLDDPNSAASKALAAAGGEGSENVHAISDPSGAHPTCRYILSPSVAQWKEL</sequence>
<accession>A0A3N0ITR5</accession>
<reference evidence="9" key="2">
    <citation type="submission" date="2018-05" db="EMBL/GenBank/DDBJ databases">
        <title>Genome Sequencing of selected type strains of the family Eggerthellaceae.</title>
        <authorList>
            <person name="Danylec N."/>
            <person name="Stoll D.A."/>
            <person name="Doetsch A."/>
            <person name="Huch M."/>
        </authorList>
    </citation>
    <scope>NUCLEOTIDE SEQUENCE [LARGE SCALE GENOMIC DNA]</scope>
    <source>
        <strain evidence="9">DSM 16107</strain>
    </source>
</reference>
<evidence type="ECO:0000256" key="2">
    <source>
        <dbReference type="ARBA" id="ARBA00022723"/>
    </source>
</evidence>
<dbReference type="InterPro" id="IPR017896">
    <property type="entry name" value="4Fe4S_Fe-S-bd"/>
</dbReference>
<protein>
    <submittedName>
        <fullName evidence="7">4Fe-4S ferredoxin</fullName>
    </submittedName>
</protein>
<evidence type="ECO:0000313" key="9">
    <source>
        <dbReference type="Proteomes" id="UP000270112"/>
    </source>
</evidence>
<keyword evidence="8" id="KW-1185">Reference proteome</keyword>
<dbReference type="CDD" id="cd10551">
    <property type="entry name" value="PsrB"/>
    <property type="match status" value="1"/>
</dbReference>
<dbReference type="PROSITE" id="PS51379">
    <property type="entry name" value="4FE4S_FER_2"/>
    <property type="match status" value="3"/>
</dbReference>
<comment type="caution">
    <text evidence="7">The sequence shown here is derived from an EMBL/GenBank/DDBJ whole genome shotgun (WGS) entry which is preliminary data.</text>
</comment>
<evidence type="ECO:0000313" key="8">
    <source>
        <dbReference type="Proteomes" id="UP000253817"/>
    </source>
</evidence>
<keyword evidence="3" id="KW-0408">Iron</keyword>
<dbReference type="RefSeq" id="WP_114545685.1">
    <property type="nucleotide sequence ID" value="NZ_PPTT01000006.1"/>
</dbReference>
<dbReference type="SUPFAM" id="SSF54862">
    <property type="entry name" value="4Fe-4S ferredoxins"/>
    <property type="match status" value="1"/>
</dbReference>
<dbReference type="PROSITE" id="PS00198">
    <property type="entry name" value="4FE4S_FER_1"/>
    <property type="match status" value="1"/>
</dbReference>
<reference evidence="6 8" key="1">
    <citation type="journal article" date="2018" name="Elife">
        <title>Discovery and characterization of a prevalent human gut bacterial enzyme sufficient for the inactivation of a family of plant toxins.</title>
        <authorList>
            <person name="Koppel N."/>
            <person name="Bisanz J.E."/>
            <person name="Pandelia M.E."/>
            <person name="Turnbaugh P.J."/>
            <person name="Balskus E.P."/>
        </authorList>
    </citation>
    <scope>NUCLEOTIDE SEQUENCE [LARGE SCALE GENOMIC DNA]</scope>
    <source>
        <strain evidence="6 8">DSM 16107</strain>
    </source>
</reference>
<gene>
    <name evidence="6" type="ORF">C1876_05370</name>
    <name evidence="7" type="ORF">DMP09_14645</name>
</gene>
<dbReference type="OrthoDB" id="3175224at2"/>
<evidence type="ECO:0000259" key="5">
    <source>
        <dbReference type="PROSITE" id="PS51379"/>
    </source>
</evidence>
<dbReference type="GO" id="GO:0051539">
    <property type="term" value="F:4 iron, 4 sulfur cluster binding"/>
    <property type="evidence" value="ECO:0007669"/>
    <property type="project" value="UniProtKB-KW"/>
</dbReference>